<keyword evidence="3 8" id="KW-0378">Hydrolase</keyword>
<dbReference type="GO" id="GO:0030245">
    <property type="term" value="P:cellulose catabolic process"/>
    <property type="evidence" value="ECO:0007669"/>
    <property type="project" value="UniProtKB-KW"/>
</dbReference>
<accession>A0A1B1HY43</accession>
<name>A0A1B1HY43_PERAI</name>
<keyword evidence="5 8" id="KW-0119">Carbohydrate metabolism</keyword>
<dbReference type="InterPro" id="IPR033126">
    <property type="entry name" value="Glyco_hydro_9_Asp/Glu_AS"/>
</dbReference>
<feature type="active site" evidence="9">
    <location>
        <position position="416"/>
    </location>
</feature>
<dbReference type="InterPro" id="IPR001701">
    <property type="entry name" value="Glyco_hydro_9"/>
</dbReference>
<dbReference type="InterPro" id="IPR018221">
    <property type="entry name" value="Glyco_hydro_9_His_AS"/>
</dbReference>
<evidence type="ECO:0000256" key="4">
    <source>
        <dbReference type="ARBA" id="ARBA00023001"/>
    </source>
</evidence>
<keyword evidence="6 8" id="KW-0326">Glycosidase</keyword>
<evidence type="ECO:0000256" key="9">
    <source>
        <dbReference type="PROSITE-ProRule" id="PRU10060"/>
    </source>
</evidence>
<evidence type="ECO:0000256" key="1">
    <source>
        <dbReference type="ARBA" id="ARBA00000966"/>
    </source>
</evidence>
<dbReference type="GO" id="GO:0008810">
    <property type="term" value="F:cellulase activity"/>
    <property type="evidence" value="ECO:0007669"/>
    <property type="project" value="UniProtKB-EC"/>
</dbReference>
<organism evidence="12">
    <name type="scientific">Perinereis aibuhitensis</name>
    <name type="common">Korean lugworm</name>
    <name type="synonym">Nereis aibuhitensis</name>
    <dbReference type="NCBI Taxonomy" id="126650"/>
    <lineage>
        <taxon>Eukaryota</taxon>
        <taxon>Metazoa</taxon>
        <taxon>Spiralia</taxon>
        <taxon>Lophotrochozoa</taxon>
        <taxon>Annelida</taxon>
        <taxon>Polychaeta</taxon>
        <taxon>Errantia</taxon>
        <taxon>Phyllodocida</taxon>
        <taxon>Nereididae</taxon>
        <taxon>Perinereis</taxon>
    </lineage>
</organism>
<keyword evidence="10" id="KW-0732">Signal</keyword>
<evidence type="ECO:0000259" key="11">
    <source>
        <dbReference type="Pfam" id="PF00759"/>
    </source>
</evidence>
<proteinExistence type="evidence at transcript level"/>
<dbReference type="AlphaFoldDB" id="A0A1B1HY43"/>
<dbReference type="SUPFAM" id="SSF48208">
    <property type="entry name" value="Six-hairpin glycosidases"/>
    <property type="match status" value="1"/>
</dbReference>
<evidence type="ECO:0000256" key="8">
    <source>
        <dbReference type="PROSITE-ProRule" id="PRU10059"/>
    </source>
</evidence>
<dbReference type="PROSITE" id="PS00592">
    <property type="entry name" value="GH9_2"/>
    <property type="match status" value="1"/>
</dbReference>
<comment type="similarity">
    <text evidence="2 8 10">Belongs to the glycosyl hydrolase 9 (cellulase E) family.</text>
</comment>
<keyword evidence="4 10" id="KW-0136">Cellulose degradation</keyword>
<dbReference type="Gene3D" id="1.50.10.10">
    <property type="match status" value="1"/>
</dbReference>
<sequence>MASFAYILAAVALLASCHAQYNYRNALQKSILFYAAQRSGRLPSNNPIDWRGDSALGDQGNNGQDLTGGWYDAGDHVKFGLPMAWSATTLIWGMIDFANGYGADRNNAMQSVRWALDYFMKCHVSDNEFYGQVGDGHADHAYWGRPEEMNMNRPAWSIRPGAPGSDLAGETAAALAAGSILFSDSDANYANQLRNHARTLYDFAYNNRGVYHDSIPNAADFYRSGGYQDELCWGALWLYRATGEQDYMNKANEFLPQGRPWAYSWDAKEAGSLVLLTSFGNNNARAQLEDFLQSWFPGGGITYTPQGLAWRDTWGSLRYAANSAFIALLAADQGVLPTQSRNFARNQINYMLGSTGRSFVVGFGNNPPQRPHHRASSCPDLPANCGWDQASDPAPNPQILNGALVGGPDAQDNYNDDRQDYVSNEVACDYNAGFQGALAGILQL</sequence>
<feature type="signal peptide" evidence="10">
    <location>
        <begin position="1"/>
        <end position="19"/>
    </location>
</feature>
<dbReference type="InterPro" id="IPR012341">
    <property type="entry name" value="6hp_glycosidase-like_sf"/>
</dbReference>
<feature type="active site" evidence="9">
    <location>
        <position position="425"/>
    </location>
</feature>
<dbReference type="EMBL" id="KU519338">
    <property type="protein sequence ID" value="ANR02619.1"/>
    <property type="molecule type" value="mRNA"/>
</dbReference>
<dbReference type="InterPro" id="IPR008928">
    <property type="entry name" value="6-hairpin_glycosidase_sf"/>
</dbReference>
<gene>
    <name evidence="12" type="primary">pnbEG</name>
</gene>
<evidence type="ECO:0000256" key="10">
    <source>
        <dbReference type="RuleBase" id="RU361166"/>
    </source>
</evidence>
<evidence type="ECO:0000256" key="7">
    <source>
        <dbReference type="ARBA" id="ARBA00023326"/>
    </source>
</evidence>
<reference evidence="12" key="1">
    <citation type="submission" date="2016-01" db="EMBL/GenBank/DDBJ databases">
        <title>Gene cloning and expression analysis of an endo-b-1,4-glucanase gene from the polychaete Perinereis aibuhitensis.</title>
        <authorList>
            <person name="Zhang Q.R."/>
            <person name="Li S.W."/>
            <person name="Jiang L.S."/>
        </authorList>
    </citation>
    <scope>NUCLEOTIDE SEQUENCE</scope>
</reference>
<dbReference type="PANTHER" id="PTHR22298">
    <property type="entry name" value="ENDO-1,4-BETA-GLUCANASE"/>
    <property type="match status" value="1"/>
</dbReference>
<evidence type="ECO:0000313" key="12">
    <source>
        <dbReference type="EMBL" id="ANR02619.1"/>
    </source>
</evidence>
<keyword evidence="7 8" id="KW-0624">Polysaccharide degradation</keyword>
<feature type="active site" evidence="8">
    <location>
        <position position="372"/>
    </location>
</feature>
<evidence type="ECO:0000256" key="2">
    <source>
        <dbReference type="ARBA" id="ARBA00007072"/>
    </source>
</evidence>
<feature type="chain" id="PRO_5008446091" description="Endoglucanase" evidence="10">
    <location>
        <begin position="20"/>
        <end position="444"/>
    </location>
</feature>
<evidence type="ECO:0000256" key="5">
    <source>
        <dbReference type="ARBA" id="ARBA00023277"/>
    </source>
</evidence>
<evidence type="ECO:0000256" key="6">
    <source>
        <dbReference type="ARBA" id="ARBA00023295"/>
    </source>
</evidence>
<dbReference type="Pfam" id="PF00759">
    <property type="entry name" value="Glyco_hydro_9"/>
    <property type="match status" value="1"/>
</dbReference>
<comment type="catalytic activity">
    <reaction evidence="1 10">
        <text>Endohydrolysis of (1-&gt;4)-beta-D-glucosidic linkages in cellulose, lichenin and cereal beta-D-glucans.</text>
        <dbReference type="EC" id="3.2.1.4"/>
    </reaction>
</comment>
<feature type="domain" description="Glycoside hydrolase family 9" evidence="11">
    <location>
        <begin position="23"/>
        <end position="438"/>
    </location>
</feature>
<evidence type="ECO:0000256" key="3">
    <source>
        <dbReference type="ARBA" id="ARBA00022801"/>
    </source>
</evidence>
<dbReference type="PROSITE" id="PS00698">
    <property type="entry name" value="GH9_3"/>
    <property type="match status" value="1"/>
</dbReference>
<dbReference type="EC" id="3.2.1.4" evidence="10"/>
<protein>
    <recommendedName>
        <fullName evidence="10">Endoglucanase</fullName>
        <ecNumber evidence="10">3.2.1.4</ecNumber>
    </recommendedName>
</protein>